<feature type="region of interest" description="Disordered" evidence="1">
    <location>
        <begin position="1"/>
        <end position="26"/>
    </location>
</feature>
<reference evidence="3" key="1">
    <citation type="journal article" date="2019" name="Plant Biotechnol. J.">
        <title>Genome sequencing of the Australian wild diploid species Gossypium australe highlights disease resistance and delayed gland morphogenesis.</title>
        <authorList>
            <person name="Cai Y."/>
            <person name="Cai X."/>
            <person name="Wang Q."/>
            <person name="Wang P."/>
            <person name="Zhang Y."/>
            <person name="Cai C."/>
            <person name="Xu Y."/>
            <person name="Wang K."/>
            <person name="Zhou Z."/>
            <person name="Wang C."/>
            <person name="Geng S."/>
            <person name="Li B."/>
            <person name="Dong Q."/>
            <person name="Hou Y."/>
            <person name="Wang H."/>
            <person name="Ai P."/>
            <person name="Liu Z."/>
            <person name="Yi F."/>
            <person name="Sun M."/>
            <person name="An G."/>
            <person name="Cheng J."/>
            <person name="Zhang Y."/>
            <person name="Shi Q."/>
            <person name="Xie Y."/>
            <person name="Shi X."/>
            <person name="Chang Y."/>
            <person name="Huang F."/>
            <person name="Chen Y."/>
            <person name="Hong S."/>
            <person name="Mi L."/>
            <person name="Sun Q."/>
            <person name="Zhang L."/>
            <person name="Zhou B."/>
            <person name="Peng R."/>
            <person name="Zhang X."/>
            <person name="Liu F."/>
        </authorList>
    </citation>
    <scope>NUCLEOTIDE SEQUENCE [LARGE SCALE GENOMIC DNA]</scope>
    <source>
        <strain evidence="3">cv. PA1801</strain>
    </source>
</reference>
<comment type="caution">
    <text evidence="2">The sequence shown here is derived from an EMBL/GenBank/DDBJ whole genome shotgun (WGS) entry which is preliminary data.</text>
</comment>
<gene>
    <name evidence="2" type="ORF">EPI10_013593</name>
</gene>
<evidence type="ECO:0000313" key="2">
    <source>
        <dbReference type="EMBL" id="KAA3459067.1"/>
    </source>
</evidence>
<dbReference type="OrthoDB" id="1749313at2759"/>
<dbReference type="EMBL" id="SMMG02000010">
    <property type="protein sequence ID" value="KAA3459067.1"/>
    <property type="molecule type" value="Genomic_DNA"/>
</dbReference>
<organism evidence="2 3">
    <name type="scientific">Gossypium australe</name>
    <dbReference type="NCBI Taxonomy" id="47621"/>
    <lineage>
        <taxon>Eukaryota</taxon>
        <taxon>Viridiplantae</taxon>
        <taxon>Streptophyta</taxon>
        <taxon>Embryophyta</taxon>
        <taxon>Tracheophyta</taxon>
        <taxon>Spermatophyta</taxon>
        <taxon>Magnoliopsida</taxon>
        <taxon>eudicotyledons</taxon>
        <taxon>Gunneridae</taxon>
        <taxon>Pentapetalae</taxon>
        <taxon>rosids</taxon>
        <taxon>malvids</taxon>
        <taxon>Malvales</taxon>
        <taxon>Malvaceae</taxon>
        <taxon>Malvoideae</taxon>
        <taxon>Gossypium</taxon>
    </lineage>
</organism>
<accession>A0A5B6UQ07</accession>
<protein>
    <submittedName>
        <fullName evidence="2">Aspartic proteinase CDR1-like</fullName>
    </submittedName>
</protein>
<dbReference type="AlphaFoldDB" id="A0A5B6UQ07"/>
<feature type="compositionally biased region" description="Basic and acidic residues" evidence="1">
    <location>
        <begin position="8"/>
        <end position="18"/>
    </location>
</feature>
<evidence type="ECO:0000313" key="3">
    <source>
        <dbReference type="Proteomes" id="UP000325315"/>
    </source>
</evidence>
<keyword evidence="3" id="KW-1185">Reference proteome</keyword>
<proteinExistence type="predicted"/>
<name>A0A5B6UQ07_9ROSI</name>
<evidence type="ECO:0000256" key="1">
    <source>
        <dbReference type="SAM" id="MobiDB-lite"/>
    </source>
</evidence>
<sequence>MARIGNDPGREDPSHLNGRDTNIPRVIDDRDKPIREHVVPIPNDFNPGIVRPHIQAQHFELKSVKFQMLQTVGKFSGLPIEDPRLHSRLFLKIVPEHVAGTMELDVITSLTAQVSSLTNMIKALKRPTVVQEMKVAELTCVYYGEDHVFDECLSNPALNVTSAPPGYNQPLPWQNVQQILSSTSYMEALLKEYIAKNDVVI</sequence>
<dbReference type="Proteomes" id="UP000325315">
    <property type="component" value="Unassembled WGS sequence"/>
</dbReference>